<evidence type="ECO:0000259" key="2">
    <source>
        <dbReference type="Pfam" id="PF03732"/>
    </source>
</evidence>
<dbReference type="KEGG" id="jre:118344813"/>
<dbReference type="InterPro" id="IPR005162">
    <property type="entry name" value="Retrotrans_gag_dom"/>
</dbReference>
<reference evidence="5" key="1">
    <citation type="submission" date="2025-08" db="UniProtKB">
        <authorList>
            <consortium name="RefSeq"/>
        </authorList>
    </citation>
    <scope>IDENTIFICATION</scope>
    <source>
        <tissue evidence="5">Leaves</tissue>
    </source>
</reference>
<dbReference type="OrthoDB" id="5544992at2759"/>
<protein>
    <submittedName>
        <fullName evidence="5">Uncharacterized protein LOC118344813</fullName>
    </submittedName>
</protein>
<organism evidence="4 5">
    <name type="scientific">Juglans regia</name>
    <name type="common">English walnut</name>
    <dbReference type="NCBI Taxonomy" id="51240"/>
    <lineage>
        <taxon>Eukaryota</taxon>
        <taxon>Viridiplantae</taxon>
        <taxon>Streptophyta</taxon>
        <taxon>Embryophyta</taxon>
        <taxon>Tracheophyta</taxon>
        <taxon>Spermatophyta</taxon>
        <taxon>Magnoliopsida</taxon>
        <taxon>eudicotyledons</taxon>
        <taxon>Gunneridae</taxon>
        <taxon>Pentapetalae</taxon>
        <taxon>rosids</taxon>
        <taxon>fabids</taxon>
        <taxon>Fagales</taxon>
        <taxon>Juglandaceae</taxon>
        <taxon>Juglans</taxon>
    </lineage>
</organism>
<proteinExistence type="predicted"/>
<evidence type="ECO:0000256" key="1">
    <source>
        <dbReference type="SAM" id="MobiDB-lite"/>
    </source>
</evidence>
<dbReference type="GeneID" id="118344813"/>
<dbReference type="PANTHER" id="PTHR37610:SF100">
    <property type="entry name" value="COPIA-LIKE POLYPROTEIN_RETROTRANSPOSON"/>
    <property type="match status" value="1"/>
</dbReference>
<keyword evidence="4" id="KW-1185">Reference proteome</keyword>
<feature type="domain" description="Retrotransposon gag" evidence="2">
    <location>
        <begin position="121"/>
        <end position="192"/>
    </location>
</feature>
<dbReference type="Pfam" id="PF03732">
    <property type="entry name" value="Retrotrans_gag"/>
    <property type="match status" value="1"/>
</dbReference>
<feature type="domain" description="Retrotransposon Copia-like N-terminal" evidence="3">
    <location>
        <begin position="58"/>
        <end position="102"/>
    </location>
</feature>
<dbReference type="RefSeq" id="XP_035542105.1">
    <property type="nucleotide sequence ID" value="XM_035686212.1"/>
</dbReference>
<evidence type="ECO:0000259" key="3">
    <source>
        <dbReference type="Pfam" id="PF14244"/>
    </source>
</evidence>
<sequence length="233" mass="26795">MVSEQGFTPAIDRILSDTENPFYRSMEDHSTNTENPNSNTPYLNFANPNNPYRVENGDNIALILVANLLTTDNYSTWSPTMRRALRAKNKLGFINGSISKPTDMDDLLFDAWERCNDMVVSWIQNSVSSDLKCSVAFVDDARVVWEELKDRFTQQNGPRIFQLKRSLANLRQDIYSISTYYGKLKTLWDEIAIYDPVPICTCGQLSILNDRYQRDCVIQFLMGLNDQYANSRD</sequence>
<name>A0A6P9E1Y8_JUGRE</name>
<dbReference type="AlphaFoldDB" id="A0A6P9E1Y8"/>
<evidence type="ECO:0000313" key="4">
    <source>
        <dbReference type="Proteomes" id="UP000235220"/>
    </source>
</evidence>
<accession>A0A6P9E1Y8</accession>
<dbReference type="Pfam" id="PF14244">
    <property type="entry name" value="Retrotran_gag_3"/>
    <property type="match status" value="1"/>
</dbReference>
<feature type="compositionally biased region" description="Low complexity" evidence="1">
    <location>
        <begin position="32"/>
        <end position="41"/>
    </location>
</feature>
<dbReference type="InParanoid" id="A0A6P9E1Y8"/>
<evidence type="ECO:0000313" key="5">
    <source>
        <dbReference type="RefSeq" id="XP_035542105.1"/>
    </source>
</evidence>
<feature type="region of interest" description="Disordered" evidence="1">
    <location>
        <begin position="23"/>
        <end position="46"/>
    </location>
</feature>
<gene>
    <name evidence="5" type="primary">LOC118344813</name>
</gene>
<dbReference type="InterPro" id="IPR029472">
    <property type="entry name" value="Copia-like_N"/>
</dbReference>
<dbReference type="PANTHER" id="PTHR37610">
    <property type="entry name" value="CCHC-TYPE DOMAIN-CONTAINING PROTEIN"/>
    <property type="match status" value="1"/>
</dbReference>
<dbReference type="Proteomes" id="UP000235220">
    <property type="component" value="Chromosome 16"/>
</dbReference>